<keyword evidence="7" id="KW-0456">Lyase</keyword>
<dbReference type="EC" id="4.2.1.33" evidence="6"/>
<proteinExistence type="inferred from homology"/>
<dbReference type="Gene3D" id="3.20.19.10">
    <property type="entry name" value="Aconitase, domain 4"/>
    <property type="match status" value="1"/>
</dbReference>
<dbReference type="Proteomes" id="UP000189670">
    <property type="component" value="Unassembled WGS sequence"/>
</dbReference>
<evidence type="ECO:0000256" key="4">
    <source>
        <dbReference type="ARBA" id="ARBA00009869"/>
    </source>
</evidence>
<dbReference type="InterPro" id="IPR015928">
    <property type="entry name" value="Aconitase/3IPM_dehydase_swvl"/>
</dbReference>
<comment type="catalytic activity">
    <reaction evidence="1">
        <text>(2R,3S)-3-isopropylmalate = (2S)-2-isopropylmalate</text>
        <dbReference type="Rhea" id="RHEA:32287"/>
        <dbReference type="ChEBI" id="CHEBI:1178"/>
        <dbReference type="ChEBI" id="CHEBI:35121"/>
        <dbReference type="EC" id="4.2.1.33"/>
    </reaction>
</comment>
<comment type="similarity">
    <text evidence="4">Belongs to the LeuD family. LeuD type 2 subfamily.</text>
</comment>
<dbReference type="NCBIfam" id="TIGR02087">
    <property type="entry name" value="LEUD_arch"/>
    <property type="match status" value="1"/>
</dbReference>
<reference evidence="10" key="1">
    <citation type="submission" date="2012-11" db="EMBL/GenBank/DDBJ databases">
        <authorList>
            <person name="Lucero-Rivera Y.E."/>
            <person name="Tovar-Ramirez D."/>
        </authorList>
    </citation>
    <scope>NUCLEOTIDE SEQUENCE [LARGE SCALE GENOMIC DNA]</scope>
    <source>
        <strain evidence="10">Araruama</strain>
    </source>
</reference>
<evidence type="ECO:0000256" key="3">
    <source>
        <dbReference type="ARBA" id="ARBA00004729"/>
    </source>
</evidence>
<sequence>MGQAWKFGDNIDTDQIIPSQYLVLPSIKDMARHTMEPQNPDFATQFKNGDIIVGEVNFGCGSSREQAPLVLKELGVRIIIALDFARIFFRNAINNGILPIEHECAKEISDKDDIVIDLKTGEIVNQTTQKTWYFNKIQGYLADILDAGGLAAYIASRKGKQT</sequence>
<dbReference type="GO" id="GO:0003861">
    <property type="term" value="F:3-isopropylmalate dehydratase activity"/>
    <property type="evidence" value="ECO:0007669"/>
    <property type="project" value="UniProtKB-EC"/>
</dbReference>
<name>A0A1V1PBK9_9BACT</name>
<gene>
    <name evidence="9" type="primary">leuD</name>
    <name evidence="9" type="ORF">OMM_01824</name>
</gene>
<dbReference type="InterPro" id="IPR011827">
    <property type="entry name" value="LeuD_type2/HacB/DmdB"/>
</dbReference>
<evidence type="ECO:0000313" key="9">
    <source>
        <dbReference type="EMBL" id="ETR72299.1"/>
    </source>
</evidence>
<evidence type="ECO:0000256" key="6">
    <source>
        <dbReference type="ARBA" id="ARBA00011998"/>
    </source>
</evidence>
<evidence type="ECO:0000256" key="7">
    <source>
        <dbReference type="ARBA" id="ARBA00023239"/>
    </source>
</evidence>
<dbReference type="InterPro" id="IPR000573">
    <property type="entry name" value="AconitaseA/IPMdHydase_ssu_swvl"/>
</dbReference>
<protein>
    <recommendedName>
        <fullName evidence="6">3-isopropylmalate dehydratase</fullName>
        <ecNumber evidence="6">4.2.1.33</ecNumber>
    </recommendedName>
</protein>
<dbReference type="InterPro" id="IPR033940">
    <property type="entry name" value="IPMI_Swivel"/>
</dbReference>
<evidence type="ECO:0000256" key="1">
    <source>
        <dbReference type="ARBA" id="ARBA00000491"/>
    </source>
</evidence>
<dbReference type="SUPFAM" id="SSF52016">
    <property type="entry name" value="LeuD/IlvD-like"/>
    <property type="match status" value="1"/>
</dbReference>
<evidence type="ECO:0000313" key="10">
    <source>
        <dbReference type="Proteomes" id="UP000189670"/>
    </source>
</evidence>
<dbReference type="InterPro" id="IPR050075">
    <property type="entry name" value="LeuD"/>
</dbReference>
<dbReference type="EMBL" id="ATBP01000163">
    <property type="protein sequence ID" value="ETR72299.1"/>
    <property type="molecule type" value="Genomic_DNA"/>
</dbReference>
<dbReference type="Pfam" id="PF00694">
    <property type="entry name" value="Aconitase_C"/>
    <property type="match status" value="1"/>
</dbReference>
<comment type="function">
    <text evidence="2">Catalyzes the isomerization between 2-isopropylmalate and 3-isopropylmalate, via the formation of 2-isopropylmaleate.</text>
</comment>
<dbReference type="PANTHER" id="PTHR43345:SF2">
    <property type="entry name" value="3-ISOPROPYLMALATE DEHYDRATASE SMALL SUBUNIT 1"/>
    <property type="match status" value="1"/>
</dbReference>
<dbReference type="CDD" id="cd01577">
    <property type="entry name" value="IPMI_Swivel"/>
    <property type="match status" value="1"/>
</dbReference>
<comment type="pathway">
    <text evidence="3">Amino-acid biosynthesis; L-leucine biosynthesis; L-leucine from 3-methyl-2-oxobutanoate: step 2/4.</text>
</comment>
<dbReference type="AlphaFoldDB" id="A0A1V1PBK9"/>
<comment type="caution">
    <text evidence="9">The sequence shown here is derived from an EMBL/GenBank/DDBJ whole genome shotgun (WGS) entry which is preliminary data.</text>
</comment>
<feature type="domain" description="Aconitase A/isopropylmalate dehydratase small subunit swivel" evidence="8">
    <location>
        <begin position="34"/>
        <end position="102"/>
    </location>
</feature>
<dbReference type="PANTHER" id="PTHR43345">
    <property type="entry name" value="3-ISOPROPYLMALATE DEHYDRATASE SMALL SUBUNIT 2-RELATED-RELATED"/>
    <property type="match status" value="1"/>
</dbReference>
<evidence type="ECO:0000259" key="8">
    <source>
        <dbReference type="Pfam" id="PF00694"/>
    </source>
</evidence>
<comment type="subunit">
    <text evidence="5">Heterodimer of LeuC and LeuD.</text>
</comment>
<evidence type="ECO:0000256" key="5">
    <source>
        <dbReference type="ARBA" id="ARBA00011271"/>
    </source>
</evidence>
<organism evidence="9 10">
    <name type="scientific">Candidatus Magnetoglobus multicellularis str. Araruama</name>
    <dbReference type="NCBI Taxonomy" id="890399"/>
    <lineage>
        <taxon>Bacteria</taxon>
        <taxon>Pseudomonadati</taxon>
        <taxon>Thermodesulfobacteriota</taxon>
        <taxon>Desulfobacteria</taxon>
        <taxon>Desulfobacterales</taxon>
        <taxon>Desulfobacteraceae</taxon>
        <taxon>Candidatus Magnetoglobus</taxon>
    </lineage>
</organism>
<evidence type="ECO:0000256" key="2">
    <source>
        <dbReference type="ARBA" id="ARBA00002695"/>
    </source>
</evidence>
<accession>A0A1V1PBK9</accession>